<accession>A0AAP5LLR6</accession>
<evidence type="ECO:0000256" key="1">
    <source>
        <dbReference type="ARBA" id="ARBA00023015"/>
    </source>
</evidence>
<dbReference type="InterPro" id="IPR037923">
    <property type="entry name" value="HTH-like"/>
</dbReference>
<dbReference type="Proteomes" id="UP001254832">
    <property type="component" value="Unassembled WGS sequence"/>
</dbReference>
<dbReference type="PANTHER" id="PTHR43280:SF28">
    <property type="entry name" value="HTH-TYPE TRANSCRIPTIONAL ACTIVATOR RHAS"/>
    <property type="match status" value="1"/>
</dbReference>
<dbReference type="PANTHER" id="PTHR43280">
    <property type="entry name" value="ARAC-FAMILY TRANSCRIPTIONAL REGULATOR"/>
    <property type="match status" value="1"/>
</dbReference>
<dbReference type="Gene3D" id="2.60.120.10">
    <property type="entry name" value="Jelly Rolls"/>
    <property type="match status" value="1"/>
</dbReference>
<dbReference type="AlphaFoldDB" id="A0AAP5LLR6"/>
<dbReference type="GO" id="GO:0016853">
    <property type="term" value="F:isomerase activity"/>
    <property type="evidence" value="ECO:0007669"/>
    <property type="project" value="UniProtKB-KW"/>
</dbReference>
<dbReference type="InterPro" id="IPR003313">
    <property type="entry name" value="AraC-bd"/>
</dbReference>
<keyword evidence="2 5" id="KW-0238">DNA-binding</keyword>
<evidence type="ECO:0000259" key="4">
    <source>
        <dbReference type="PROSITE" id="PS01124"/>
    </source>
</evidence>
<reference evidence="5" key="1">
    <citation type="submission" date="2023-07" db="EMBL/GenBank/DDBJ databases">
        <title>Sorghum-associated microbial communities from plants grown in Nebraska, USA.</title>
        <authorList>
            <person name="Schachtman D."/>
        </authorList>
    </citation>
    <scope>NUCLEOTIDE SEQUENCE</scope>
    <source>
        <strain evidence="5">BE80</strain>
    </source>
</reference>
<keyword evidence="1" id="KW-0805">Transcription regulation</keyword>
<evidence type="ECO:0000256" key="2">
    <source>
        <dbReference type="ARBA" id="ARBA00023125"/>
    </source>
</evidence>
<dbReference type="InterPro" id="IPR014710">
    <property type="entry name" value="RmlC-like_jellyroll"/>
</dbReference>
<keyword evidence="3" id="KW-0804">Transcription</keyword>
<dbReference type="SUPFAM" id="SSF46689">
    <property type="entry name" value="Homeodomain-like"/>
    <property type="match status" value="2"/>
</dbReference>
<keyword evidence="5" id="KW-0413">Isomerase</keyword>
<dbReference type="EMBL" id="JAVDTR010000005">
    <property type="protein sequence ID" value="MDR6723667.1"/>
    <property type="molecule type" value="Genomic_DNA"/>
</dbReference>
<gene>
    <name evidence="5" type="ORF">J2W91_002129</name>
</gene>
<dbReference type="Gene3D" id="1.10.10.60">
    <property type="entry name" value="Homeodomain-like"/>
    <property type="match status" value="2"/>
</dbReference>
<protein>
    <submittedName>
        <fullName evidence="5">AraC-like DNA-binding protein/mannose-6-phosphate isomerase-like protein (Cupin superfamily)</fullName>
    </submittedName>
</protein>
<sequence>MPRMMHFTNPLEYSYRSTSLFNVGKSDGFHAHAQYEIYYFHAGECTYIIGDRVYVLAPGDLVLMHGMTLHRPHPIAGKRYERTTLHFDPSAVRSHLHPDRMDEVLQPFEELGNCRINLKGETRAEFEQLLLQLHQLSLLSSSFVQERLNIRLCELLYVIAGICQGNLEEHRPSSDKERHVQHIIRYVDMHYMHDISLDDLANELHLSKPYMAGLFKETTGSTIFKYLYDRRINQAKVLFQFQPGISVTEAARLSGFKRLSHFSRIFKQSVGCGPDLYRTRLHQ</sequence>
<dbReference type="InterPro" id="IPR009057">
    <property type="entry name" value="Homeodomain-like_sf"/>
</dbReference>
<dbReference type="Pfam" id="PF02311">
    <property type="entry name" value="AraC_binding"/>
    <property type="match status" value="1"/>
</dbReference>
<dbReference type="GO" id="GO:0043565">
    <property type="term" value="F:sequence-specific DNA binding"/>
    <property type="evidence" value="ECO:0007669"/>
    <property type="project" value="InterPro"/>
</dbReference>
<dbReference type="SUPFAM" id="SSF51215">
    <property type="entry name" value="Regulatory protein AraC"/>
    <property type="match status" value="1"/>
</dbReference>
<comment type="caution">
    <text evidence="5">The sequence shown here is derived from an EMBL/GenBank/DDBJ whole genome shotgun (WGS) entry which is preliminary data.</text>
</comment>
<dbReference type="InterPro" id="IPR018060">
    <property type="entry name" value="HTH_AraC"/>
</dbReference>
<dbReference type="RefSeq" id="WP_145048274.1">
    <property type="nucleotide sequence ID" value="NZ_JAVDTR010000005.1"/>
</dbReference>
<evidence type="ECO:0000256" key="3">
    <source>
        <dbReference type="ARBA" id="ARBA00023163"/>
    </source>
</evidence>
<name>A0AAP5LLR6_PAEAM</name>
<dbReference type="PROSITE" id="PS01124">
    <property type="entry name" value="HTH_ARAC_FAMILY_2"/>
    <property type="match status" value="1"/>
</dbReference>
<feature type="domain" description="HTH araC/xylS-type" evidence="4">
    <location>
        <begin position="181"/>
        <end position="280"/>
    </location>
</feature>
<dbReference type="SMART" id="SM00342">
    <property type="entry name" value="HTH_ARAC"/>
    <property type="match status" value="1"/>
</dbReference>
<evidence type="ECO:0000313" key="5">
    <source>
        <dbReference type="EMBL" id="MDR6723667.1"/>
    </source>
</evidence>
<organism evidence="5 6">
    <name type="scientific">Paenibacillus amylolyticus</name>
    <dbReference type="NCBI Taxonomy" id="1451"/>
    <lineage>
        <taxon>Bacteria</taxon>
        <taxon>Bacillati</taxon>
        <taxon>Bacillota</taxon>
        <taxon>Bacilli</taxon>
        <taxon>Bacillales</taxon>
        <taxon>Paenibacillaceae</taxon>
        <taxon>Paenibacillus</taxon>
    </lineage>
</organism>
<dbReference type="GO" id="GO:0003700">
    <property type="term" value="F:DNA-binding transcription factor activity"/>
    <property type="evidence" value="ECO:0007669"/>
    <property type="project" value="InterPro"/>
</dbReference>
<evidence type="ECO:0000313" key="6">
    <source>
        <dbReference type="Proteomes" id="UP001254832"/>
    </source>
</evidence>
<proteinExistence type="predicted"/>
<dbReference type="Pfam" id="PF12833">
    <property type="entry name" value="HTH_18"/>
    <property type="match status" value="1"/>
</dbReference>